<reference evidence="7 8" key="1">
    <citation type="submission" date="2017-10" db="EMBL/GenBank/DDBJ databases">
        <title>Sequencing the genomes of 1000 actinobacteria strains.</title>
        <authorList>
            <person name="Klenk H.-P."/>
        </authorList>
    </citation>
    <scope>NUCLEOTIDE SEQUENCE [LARGE SCALE GENOMIC DNA]</scope>
    <source>
        <strain evidence="7 8">DSM 46092</strain>
    </source>
</reference>
<proteinExistence type="inferred from homology"/>
<evidence type="ECO:0000256" key="4">
    <source>
        <dbReference type="SAM" id="SignalP"/>
    </source>
</evidence>
<dbReference type="InterPro" id="IPR029058">
    <property type="entry name" value="AB_hydrolase_fold"/>
</dbReference>
<dbReference type="Pfam" id="PF08386">
    <property type="entry name" value="Abhydrolase_4"/>
    <property type="match status" value="1"/>
</dbReference>
<dbReference type="InterPro" id="IPR051601">
    <property type="entry name" value="Serine_prot/Carboxylest_S33"/>
</dbReference>
<dbReference type="Proteomes" id="UP000243542">
    <property type="component" value="Unassembled WGS sequence"/>
</dbReference>
<dbReference type="PANTHER" id="PTHR43248:SF29">
    <property type="entry name" value="TRIPEPTIDYL AMINOPEPTIDASE"/>
    <property type="match status" value="1"/>
</dbReference>
<dbReference type="InterPro" id="IPR000073">
    <property type="entry name" value="AB_hydrolase_1"/>
</dbReference>
<evidence type="ECO:0000256" key="3">
    <source>
        <dbReference type="ARBA" id="ARBA00022801"/>
    </source>
</evidence>
<evidence type="ECO:0000256" key="2">
    <source>
        <dbReference type="ARBA" id="ARBA00022729"/>
    </source>
</evidence>
<name>A0A2A9FA18_9PSEU</name>
<dbReference type="SUPFAM" id="SSF53474">
    <property type="entry name" value="alpha/beta-Hydrolases"/>
    <property type="match status" value="1"/>
</dbReference>
<accession>A0A2A9FA18</accession>
<evidence type="ECO:0000313" key="7">
    <source>
        <dbReference type="EMBL" id="PFG47611.1"/>
    </source>
</evidence>
<keyword evidence="8" id="KW-1185">Reference proteome</keyword>
<dbReference type="Pfam" id="PF00561">
    <property type="entry name" value="Abhydrolase_1"/>
    <property type="match status" value="1"/>
</dbReference>
<dbReference type="PANTHER" id="PTHR43248">
    <property type="entry name" value="2-SUCCINYL-6-HYDROXY-2,4-CYCLOHEXADIENE-1-CARBOXYLATE SYNTHASE"/>
    <property type="match status" value="1"/>
</dbReference>
<gene>
    <name evidence="7" type="ORF">ATK36_2658</name>
</gene>
<dbReference type="Gene3D" id="3.40.50.1820">
    <property type="entry name" value="alpha/beta hydrolase"/>
    <property type="match status" value="1"/>
</dbReference>
<dbReference type="InterPro" id="IPR013595">
    <property type="entry name" value="Pept_S33_TAP-like_C"/>
</dbReference>
<comment type="caution">
    <text evidence="7">The sequence shown here is derived from an EMBL/GenBank/DDBJ whole genome shotgun (WGS) entry which is preliminary data.</text>
</comment>
<dbReference type="AlphaFoldDB" id="A0A2A9FA18"/>
<dbReference type="GO" id="GO:0016787">
    <property type="term" value="F:hydrolase activity"/>
    <property type="evidence" value="ECO:0007669"/>
    <property type="project" value="UniProtKB-KW"/>
</dbReference>
<organism evidence="7 8">
    <name type="scientific">Amycolatopsis sulphurea</name>
    <dbReference type="NCBI Taxonomy" id="76022"/>
    <lineage>
        <taxon>Bacteria</taxon>
        <taxon>Bacillati</taxon>
        <taxon>Actinomycetota</taxon>
        <taxon>Actinomycetes</taxon>
        <taxon>Pseudonocardiales</taxon>
        <taxon>Pseudonocardiaceae</taxon>
        <taxon>Amycolatopsis</taxon>
    </lineage>
</organism>
<feature type="domain" description="Peptidase S33 tripeptidyl aminopeptidase-like C-terminal" evidence="6">
    <location>
        <begin position="383"/>
        <end position="460"/>
    </location>
</feature>
<protein>
    <submittedName>
        <fullName evidence="7">Alpha/beta hydrolase family protein</fullName>
    </submittedName>
</protein>
<dbReference type="EMBL" id="PDJK01000002">
    <property type="protein sequence ID" value="PFG47611.1"/>
    <property type="molecule type" value="Genomic_DNA"/>
</dbReference>
<keyword evidence="2 4" id="KW-0732">Signal</keyword>
<evidence type="ECO:0000313" key="8">
    <source>
        <dbReference type="Proteomes" id="UP000243542"/>
    </source>
</evidence>
<keyword evidence="3 7" id="KW-0378">Hydrolase</keyword>
<feature type="chain" id="PRO_5012789599" evidence="4">
    <location>
        <begin position="30"/>
        <end position="473"/>
    </location>
</feature>
<evidence type="ECO:0000256" key="1">
    <source>
        <dbReference type="ARBA" id="ARBA00010088"/>
    </source>
</evidence>
<feature type="domain" description="AB hydrolase-1" evidence="5">
    <location>
        <begin position="87"/>
        <end position="370"/>
    </location>
</feature>
<comment type="similarity">
    <text evidence="1">Belongs to the peptidase S33 family.</text>
</comment>
<dbReference type="RefSeq" id="WP_245914690.1">
    <property type="nucleotide sequence ID" value="NZ_JBIAKZ010000026.1"/>
</dbReference>
<sequence length="473" mass="51359">MSSMLIKKLIGPALAGLLLVPLAPGVASAADTLRWQPCRQIAGEWPADDQRTECATIRVPVDYAKPAGRTFDLAVSRIKATGSRNGVILVNPGGPGASGMDMPKKLLDSKAAGIGVHHDLIGFSPRGVGYSAALSCQRDRTEPDSSLPEKEKARFTSEKNAKRYRECVAKDPEFVANLTVGNIARDMDRIRQALGEEKIGYYGLSWGTALGAEYRTLFDDHVDKMLLDSVMASTLDLTKVDHDTAAAQENAFHDFAGWLAGNDRIYHFGTTKAAVLKTMLDLRAKIDHNDIDPLLTPARQDWPESARNLAKLRDGKRVPATAPAERTGFDWHHPDPAFGWDQQDALLCNESTGTRDFETHWRNHEALAAEFPIAGSHGEYGGRCAGWPLPATPWHFTPGKSPLQLVGHAYESVTPLPWAKDMRAHIGGSLITIQDDQHGSLAFLPCASKAVEFFDTGKTSNATCPGNPIPPAA</sequence>
<evidence type="ECO:0000259" key="6">
    <source>
        <dbReference type="Pfam" id="PF08386"/>
    </source>
</evidence>
<feature type="signal peptide" evidence="4">
    <location>
        <begin position="1"/>
        <end position="29"/>
    </location>
</feature>
<evidence type="ECO:0000259" key="5">
    <source>
        <dbReference type="Pfam" id="PF00561"/>
    </source>
</evidence>